<dbReference type="EMBL" id="VIRM01000005">
    <property type="protein sequence ID" value="TQS22885.1"/>
    <property type="molecule type" value="Genomic_DNA"/>
</dbReference>
<organism evidence="2 3">
    <name type="scientific">Microbispora hainanensis</name>
    <dbReference type="NCBI Taxonomy" id="568844"/>
    <lineage>
        <taxon>Bacteria</taxon>
        <taxon>Bacillati</taxon>
        <taxon>Actinomycetota</taxon>
        <taxon>Actinomycetes</taxon>
        <taxon>Streptosporangiales</taxon>
        <taxon>Streptosporangiaceae</taxon>
        <taxon>Microbispora</taxon>
    </lineage>
</organism>
<dbReference type="Gene3D" id="3.10.450.50">
    <property type="match status" value="1"/>
</dbReference>
<protein>
    <submittedName>
        <fullName evidence="2">Nuclear transport factor 2 family protein</fullName>
    </submittedName>
</protein>
<evidence type="ECO:0000313" key="3">
    <source>
        <dbReference type="Proteomes" id="UP000316541"/>
    </source>
</evidence>
<sequence length="125" mass="14290">MRGGLMPGFDAFLTRLPYELAFGQEDPAAIVDRYYTPDLEYHNDGIVLDRQRLIDHAGPARKNARELEIQVHDTLIDDDRAAARYTMTVLTRKGTTLRIEVQLFARFASDGRVRRVDSITRTVQP</sequence>
<dbReference type="Proteomes" id="UP000316541">
    <property type="component" value="Unassembled WGS sequence"/>
</dbReference>
<comment type="caution">
    <text evidence="2">The sequence shown here is derived from an EMBL/GenBank/DDBJ whole genome shotgun (WGS) entry which is preliminary data.</text>
</comment>
<proteinExistence type="predicted"/>
<evidence type="ECO:0000259" key="1">
    <source>
        <dbReference type="Pfam" id="PF12680"/>
    </source>
</evidence>
<dbReference type="AlphaFoldDB" id="A0A544Z1K7"/>
<gene>
    <name evidence="2" type="ORF">FLX08_05940</name>
</gene>
<dbReference type="SUPFAM" id="SSF54427">
    <property type="entry name" value="NTF2-like"/>
    <property type="match status" value="1"/>
</dbReference>
<name>A0A544Z1K7_9ACTN</name>
<dbReference type="InterPro" id="IPR037401">
    <property type="entry name" value="SnoaL-like"/>
</dbReference>
<dbReference type="InterPro" id="IPR032710">
    <property type="entry name" value="NTF2-like_dom_sf"/>
</dbReference>
<evidence type="ECO:0000313" key="2">
    <source>
        <dbReference type="EMBL" id="TQS22885.1"/>
    </source>
</evidence>
<dbReference type="Pfam" id="PF12680">
    <property type="entry name" value="SnoaL_2"/>
    <property type="match status" value="1"/>
</dbReference>
<dbReference type="RefSeq" id="WP_142617182.1">
    <property type="nucleotide sequence ID" value="NZ_VIRM01000005.1"/>
</dbReference>
<feature type="domain" description="SnoaL-like" evidence="1">
    <location>
        <begin position="18"/>
        <end position="115"/>
    </location>
</feature>
<reference evidence="2 3" key="1">
    <citation type="submission" date="2019-07" db="EMBL/GenBank/DDBJ databases">
        <title>Microbispora hainanensis DSM 45428.</title>
        <authorList>
            <person name="Thawai C."/>
        </authorList>
    </citation>
    <scope>NUCLEOTIDE SEQUENCE [LARGE SCALE GENOMIC DNA]</scope>
    <source>
        <strain evidence="2 3">DSM 45428</strain>
    </source>
</reference>
<accession>A0A544Z1K7</accession>